<evidence type="ECO:0000256" key="2">
    <source>
        <dbReference type="ARBA" id="ARBA00022448"/>
    </source>
</evidence>
<evidence type="ECO:0000313" key="11">
    <source>
        <dbReference type="Proteomes" id="UP001595897"/>
    </source>
</evidence>
<feature type="transmembrane region" description="Helical" evidence="8">
    <location>
        <begin position="311"/>
        <end position="334"/>
    </location>
</feature>
<evidence type="ECO:0000256" key="1">
    <source>
        <dbReference type="ARBA" id="ARBA00004429"/>
    </source>
</evidence>
<organism evidence="10 11">
    <name type="scientific">Glaciecola siphonariae</name>
    <dbReference type="NCBI Taxonomy" id="521012"/>
    <lineage>
        <taxon>Bacteria</taxon>
        <taxon>Pseudomonadati</taxon>
        <taxon>Pseudomonadota</taxon>
        <taxon>Gammaproteobacteria</taxon>
        <taxon>Alteromonadales</taxon>
        <taxon>Alteromonadaceae</taxon>
        <taxon>Glaciecola</taxon>
    </lineage>
</organism>
<feature type="transmembrane region" description="Helical" evidence="8">
    <location>
        <begin position="172"/>
        <end position="192"/>
    </location>
</feature>
<sequence length="401" mass="44062">MYLSWFADRANTQIDERRNRVLLALIYIFHFGQLGVFIPYVGIYLDAKGFSSAQIGTLLAVVSLSRIVGPNMWAHFADKTGQVGEVLRLGCLLAFLSFSSILWVEGFIGITIAFASMMMFWTAVLPQLEVITSHATERSKGGYGAIRLWGSIGFIACTLVVGWLLDNFSAQVIVYASIVMLLGLFISSLLVVSRAQQTVTDTKTQDHALDAHSKMKIWSFGFIVFLLGNTFLQVSFGSFYNFFTLYMRALDYSGMQTGVFIGLGVAAEVIIFIYAMRLIKRFGVKSLLVFSVFFTALRWALLAVFAEHTSIIVFTQLIHALSFGLTHAASVYYLQQTFPKAFQSRAQALYVSIAFGIGGASGSYLSGLMWAQGEGALVSFAFAALIAFASGICMLALPNRA</sequence>
<keyword evidence="7 8" id="KW-0472">Membrane</keyword>
<feature type="transmembrane region" description="Helical" evidence="8">
    <location>
        <begin position="287"/>
        <end position="305"/>
    </location>
</feature>
<feature type="transmembrane region" description="Helical" evidence="8">
    <location>
        <begin position="376"/>
        <end position="397"/>
    </location>
</feature>
<dbReference type="InterPro" id="IPR036259">
    <property type="entry name" value="MFS_trans_sf"/>
</dbReference>
<evidence type="ECO:0000259" key="9">
    <source>
        <dbReference type="PROSITE" id="PS50850"/>
    </source>
</evidence>
<dbReference type="Pfam" id="PF12832">
    <property type="entry name" value="MFS_1_like"/>
    <property type="match status" value="1"/>
</dbReference>
<dbReference type="EMBL" id="JBHSGU010000002">
    <property type="protein sequence ID" value="MFC4699819.1"/>
    <property type="molecule type" value="Genomic_DNA"/>
</dbReference>
<name>A0ABV9LUE8_9ALTE</name>
<feature type="transmembrane region" description="Helical" evidence="8">
    <location>
        <begin position="110"/>
        <end position="128"/>
    </location>
</feature>
<dbReference type="SUPFAM" id="SSF103473">
    <property type="entry name" value="MFS general substrate transporter"/>
    <property type="match status" value="1"/>
</dbReference>
<keyword evidence="3" id="KW-1003">Cell membrane</keyword>
<protein>
    <submittedName>
        <fullName evidence="10">MFS transporter</fullName>
    </submittedName>
</protein>
<dbReference type="PROSITE" id="PS50850">
    <property type="entry name" value="MFS"/>
    <property type="match status" value="1"/>
</dbReference>
<feature type="transmembrane region" description="Helical" evidence="8">
    <location>
        <begin position="255"/>
        <end position="275"/>
    </location>
</feature>
<dbReference type="Proteomes" id="UP001595897">
    <property type="component" value="Unassembled WGS sequence"/>
</dbReference>
<feature type="transmembrane region" description="Helical" evidence="8">
    <location>
        <begin position="148"/>
        <end position="166"/>
    </location>
</feature>
<accession>A0ABV9LUE8</accession>
<keyword evidence="11" id="KW-1185">Reference proteome</keyword>
<comment type="caution">
    <text evidence="10">The sequence shown here is derived from an EMBL/GenBank/DDBJ whole genome shotgun (WGS) entry which is preliminary data.</text>
</comment>
<gene>
    <name evidence="10" type="ORF">ACFO4O_06595</name>
</gene>
<feature type="domain" description="Major facilitator superfamily (MFS) profile" evidence="9">
    <location>
        <begin position="221"/>
        <end position="401"/>
    </location>
</feature>
<dbReference type="PANTHER" id="PTHR23522">
    <property type="entry name" value="BLL5896 PROTEIN"/>
    <property type="match status" value="1"/>
</dbReference>
<dbReference type="PIRSF" id="PIRSF004925">
    <property type="entry name" value="HcaT"/>
    <property type="match status" value="1"/>
</dbReference>
<proteinExistence type="predicted"/>
<evidence type="ECO:0000256" key="6">
    <source>
        <dbReference type="ARBA" id="ARBA00022989"/>
    </source>
</evidence>
<evidence type="ECO:0000256" key="3">
    <source>
        <dbReference type="ARBA" id="ARBA00022475"/>
    </source>
</evidence>
<feature type="transmembrane region" description="Helical" evidence="8">
    <location>
        <begin position="217"/>
        <end position="243"/>
    </location>
</feature>
<dbReference type="PANTHER" id="PTHR23522:SF10">
    <property type="entry name" value="3-PHENYLPROPIONIC ACID TRANSPORTER-RELATED"/>
    <property type="match status" value="1"/>
</dbReference>
<dbReference type="RefSeq" id="WP_382406700.1">
    <property type="nucleotide sequence ID" value="NZ_JBHSGU010000002.1"/>
</dbReference>
<dbReference type="InterPro" id="IPR024989">
    <property type="entry name" value="MFS_assoc_dom"/>
</dbReference>
<dbReference type="Gene3D" id="1.20.1250.20">
    <property type="entry name" value="MFS general substrate transporter like domains"/>
    <property type="match status" value="2"/>
</dbReference>
<feature type="transmembrane region" description="Helical" evidence="8">
    <location>
        <begin position="346"/>
        <end position="370"/>
    </location>
</feature>
<comment type="subcellular location">
    <subcellularLocation>
        <location evidence="1">Cell inner membrane</location>
        <topology evidence="1">Multi-pass membrane protein</topology>
    </subcellularLocation>
</comment>
<keyword evidence="2" id="KW-0813">Transport</keyword>
<keyword evidence="6 8" id="KW-1133">Transmembrane helix</keyword>
<evidence type="ECO:0000256" key="8">
    <source>
        <dbReference type="SAM" id="Phobius"/>
    </source>
</evidence>
<evidence type="ECO:0000256" key="4">
    <source>
        <dbReference type="ARBA" id="ARBA00022519"/>
    </source>
</evidence>
<evidence type="ECO:0000256" key="5">
    <source>
        <dbReference type="ARBA" id="ARBA00022692"/>
    </source>
</evidence>
<reference evidence="11" key="1">
    <citation type="journal article" date="2019" name="Int. J. Syst. Evol. Microbiol.">
        <title>The Global Catalogue of Microorganisms (GCM) 10K type strain sequencing project: providing services to taxonomists for standard genome sequencing and annotation.</title>
        <authorList>
            <consortium name="The Broad Institute Genomics Platform"/>
            <consortium name="The Broad Institute Genome Sequencing Center for Infectious Disease"/>
            <person name="Wu L."/>
            <person name="Ma J."/>
        </authorList>
    </citation>
    <scope>NUCLEOTIDE SEQUENCE [LARGE SCALE GENOMIC DNA]</scope>
    <source>
        <strain evidence="11">KACC 12507</strain>
    </source>
</reference>
<dbReference type="InterPro" id="IPR026032">
    <property type="entry name" value="HcaT-like"/>
</dbReference>
<feature type="transmembrane region" description="Helical" evidence="8">
    <location>
        <begin position="21"/>
        <end position="43"/>
    </location>
</feature>
<evidence type="ECO:0000313" key="10">
    <source>
        <dbReference type="EMBL" id="MFC4699819.1"/>
    </source>
</evidence>
<keyword evidence="4" id="KW-0997">Cell inner membrane</keyword>
<dbReference type="InterPro" id="IPR020846">
    <property type="entry name" value="MFS_dom"/>
</dbReference>
<evidence type="ECO:0000256" key="7">
    <source>
        <dbReference type="ARBA" id="ARBA00023136"/>
    </source>
</evidence>
<keyword evidence="5 8" id="KW-0812">Transmembrane</keyword>
<dbReference type="NCBIfam" id="NF037955">
    <property type="entry name" value="mfs"/>
    <property type="match status" value="1"/>
</dbReference>